<name>A0A554A0L9_9BACI</name>
<dbReference type="InterPro" id="IPR051446">
    <property type="entry name" value="HTH_trans_reg/aminotransferase"/>
</dbReference>
<accession>A0A554A0L9</accession>
<keyword evidence="5" id="KW-0805">Transcription regulation</keyword>
<dbReference type="Proteomes" id="UP000318521">
    <property type="component" value="Unassembled WGS sequence"/>
</dbReference>
<dbReference type="CDD" id="cd07377">
    <property type="entry name" value="WHTH_GntR"/>
    <property type="match status" value="1"/>
</dbReference>
<comment type="similarity">
    <text evidence="2">In the C-terminal section; belongs to the class-I pyridoxal-phosphate-dependent aminotransferase family.</text>
</comment>
<protein>
    <submittedName>
        <fullName evidence="9">PLP-dependent aminotransferase family protein</fullName>
    </submittedName>
</protein>
<comment type="caution">
    <text evidence="9">The sequence shown here is derived from an EMBL/GenBank/DDBJ whole genome shotgun (WGS) entry which is preliminary data.</text>
</comment>
<evidence type="ECO:0000259" key="8">
    <source>
        <dbReference type="PROSITE" id="PS50949"/>
    </source>
</evidence>
<evidence type="ECO:0000256" key="2">
    <source>
        <dbReference type="ARBA" id="ARBA00005384"/>
    </source>
</evidence>
<reference evidence="9 10" key="1">
    <citation type="submission" date="2019-07" db="EMBL/GenBank/DDBJ databases">
        <authorList>
            <person name="Park Y.J."/>
            <person name="Jeong S.E."/>
            <person name="Jung H.S."/>
        </authorList>
    </citation>
    <scope>NUCLEOTIDE SEQUENCE [LARGE SCALE GENOMIC DNA]</scope>
    <source>
        <strain evidence="10">P16(2019)</strain>
    </source>
</reference>
<dbReference type="InterPro" id="IPR004839">
    <property type="entry name" value="Aminotransferase_I/II_large"/>
</dbReference>
<dbReference type="AlphaFoldDB" id="A0A554A0L9"/>
<dbReference type="InterPro" id="IPR036388">
    <property type="entry name" value="WH-like_DNA-bd_sf"/>
</dbReference>
<dbReference type="GO" id="GO:0003700">
    <property type="term" value="F:DNA-binding transcription factor activity"/>
    <property type="evidence" value="ECO:0007669"/>
    <property type="project" value="InterPro"/>
</dbReference>
<organism evidence="9 10">
    <name type="scientific">Alkalicoccobacillus porphyridii</name>
    <dbReference type="NCBI Taxonomy" id="2597270"/>
    <lineage>
        <taxon>Bacteria</taxon>
        <taxon>Bacillati</taxon>
        <taxon>Bacillota</taxon>
        <taxon>Bacilli</taxon>
        <taxon>Bacillales</taxon>
        <taxon>Bacillaceae</taxon>
        <taxon>Alkalicoccobacillus</taxon>
    </lineage>
</organism>
<keyword evidence="7" id="KW-0804">Transcription</keyword>
<dbReference type="PROSITE" id="PS50949">
    <property type="entry name" value="HTH_GNTR"/>
    <property type="match status" value="1"/>
</dbReference>
<dbReference type="CDD" id="cd00609">
    <property type="entry name" value="AAT_like"/>
    <property type="match status" value="1"/>
</dbReference>
<keyword evidence="3 9" id="KW-0032">Aminotransferase</keyword>
<gene>
    <name evidence="9" type="ORF">FN960_05735</name>
</gene>
<comment type="cofactor">
    <cofactor evidence="1">
        <name>pyridoxal 5'-phosphate</name>
        <dbReference type="ChEBI" id="CHEBI:597326"/>
    </cofactor>
</comment>
<evidence type="ECO:0000313" key="9">
    <source>
        <dbReference type="EMBL" id="TSB47240.1"/>
    </source>
</evidence>
<keyword evidence="10" id="KW-1185">Reference proteome</keyword>
<dbReference type="InterPro" id="IPR015424">
    <property type="entry name" value="PyrdxlP-dep_Trfase"/>
</dbReference>
<dbReference type="InterPro" id="IPR015421">
    <property type="entry name" value="PyrdxlP-dep_Trfase_major"/>
</dbReference>
<evidence type="ECO:0000256" key="4">
    <source>
        <dbReference type="ARBA" id="ARBA00022898"/>
    </source>
</evidence>
<dbReference type="SUPFAM" id="SSF53383">
    <property type="entry name" value="PLP-dependent transferases"/>
    <property type="match status" value="1"/>
</dbReference>
<dbReference type="PANTHER" id="PTHR46577:SF1">
    <property type="entry name" value="HTH-TYPE TRANSCRIPTIONAL REGULATORY PROTEIN GABR"/>
    <property type="match status" value="1"/>
</dbReference>
<dbReference type="PANTHER" id="PTHR46577">
    <property type="entry name" value="HTH-TYPE TRANSCRIPTIONAL REGULATORY PROTEIN GABR"/>
    <property type="match status" value="1"/>
</dbReference>
<evidence type="ECO:0000256" key="7">
    <source>
        <dbReference type="ARBA" id="ARBA00023163"/>
    </source>
</evidence>
<dbReference type="Gene3D" id="3.40.640.10">
    <property type="entry name" value="Type I PLP-dependent aspartate aminotransferase-like (Major domain)"/>
    <property type="match status" value="1"/>
</dbReference>
<dbReference type="Pfam" id="PF00392">
    <property type="entry name" value="GntR"/>
    <property type="match status" value="1"/>
</dbReference>
<dbReference type="InterPro" id="IPR000524">
    <property type="entry name" value="Tscrpt_reg_HTH_GntR"/>
</dbReference>
<evidence type="ECO:0000313" key="10">
    <source>
        <dbReference type="Proteomes" id="UP000318521"/>
    </source>
</evidence>
<evidence type="ECO:0000256" key="5">
    <source>
        <dbReference type="ARBA" id="ARBA00023015"/>
    </source>
</evidence>
<dbReference type="GO" id="GO:0030170">
    <property type="term" value="F:pyridoxal phosphate binding"/>
    <property type="evidence" value="ECO:0007669"/>
    <property type="project" value="InterPro"/>
</dbReference>
<dbReference type="OrthoDB" id="9808770at2"/>
<dbReference type="EMBL" id="VLXZ01000003">
    <property type="protein sequence ID" value="TSB47240.1"/>
    <property type="molecule type" value="Genomic_DNA"/>
</dbReference>
<dbReference type="RefSeq" id="WP_143847740.1">
    <property type="nucleotide sequence ID" value="NZ_VLXZ01000003.1"/>
</dbReference>
<dbReference type="InterPro" id="IPR036390">
    <property type="entry name" value="WH_DNA-bd_sf"/>
</dbReference>
<keyword evidence="4" id="KW-0663">Pyridoxal phosphate</keyword>
<evidence type="ECO:0000256" key="3">
    <source>
        <dbReference type="ARBA" id="ARBA00022576"/>
    </source>
</evidence>
<dbReference type="GO" id="GO:0003677">
    <property type="term" value="F:DNA binding"/>
    <property type="evidence" value="ECO:0007669"/>
    <property type="project" value="UniProtKB-KW"/>
</dbReference>
<dbReference type="SUPFAM" id="SSF46785">
    <property type="entry name" value="Winged helix' DNA-binding domain"/>
    <property type="match status" value="1"/>
</dbReference>
<keyword evidence="9" id="KW-0808">Transferase</keyword>
<dbReference type="Pfam" id="PF00155">
    <property type="entry name" value="Aminotran_1_2"/>
    <property type="match status" value="1"/>
</dbReference>
<sequence length="475" mass="54332">MLWFPIDRHSTTSLVQQVYTNIRTLILSEQLKEHEKLPSTRELAHSIGTSRNTVTDAYEQLILEGYLLVRPRSGTYVAAGVVLKAAETEKRESDLADWLQTEQHDSRQFIDFRASHPAMDHFPRKVWGRLAKEVCYDSADELFGYRTPFGDETLRRVLATYLARTRGVACHPEQIVITAGATQGLALITQLLLKEGEHVAVEDPVTDEMRHIFSNAGANVYPVKADDQGIIPEKLSHHEKPSFVFVIPSHQFPLGAVLPIQRRIQLVEYVRQMNSYIVEDDYDSEFTYEGTAVYSMQGLDSKRVIYVGTFSKILSPALRIGYVILPYQLIDPFKELKWFSDRHTATLEQQIMARFIEEGHLDQHVRRMKRIYEGRRKALVAALKKSFPDLKIIGHAAGMHVVVEWKQLEVDQAFVDHCKQHQVIVYPVEQYALQKGYHTKQMVLGYGSLTEADIRIGVDRLHEAVSIFKQTTAPF</sequence>
<feature type="domain" description="HTH gntR-type" evidence="8">
    <location>
        <begin position="12"/>
        <end position="80"/>
    </location>
</feature>
<evidence type="ECO:0000256" key="1">
    <source>
        <dbReference type="ARBA" id="ARBA00001933"/>
    </source>
</evidence>
<dbReference type="Gene3D" id="1.10.10.10">
    <property type="entry name" value="Winged helix-like DNA-binding domain superfamily/Winged helix DNA-binding domain"/>
    <property type="match status" value="1"/>
</dbReference>
<dbReference type="GO" id="GO:0008483">
    <property type="term" value="F:transaminase activity"/>
    <property type="evidence" value="ECO:0007669"/>
    <property type="project" value="UniProtKB-KW"/>
</dbReference>
<dbReference type="PRINTS" id="PR00035">
    <property type="entry name" value="HTHGNTR"/>
</dbReference>
<proteinExistence type="inferred from homology"/>
<keyword evidence="6" id="KW-0238">DNA-binding</keyword>
<dbReference type="SMART" id="SM00345">
    <property type="entry name" value="HTH_GNTR"/>
    <property type="match status" value="1"/>
</dbReference>
<evidence type="ECO:0000256" key="6">
    <source>
        <dbReference type="ARBA" id="ARBA00023125"/>
    </source>
</evidence>